<comment type="similarity">
    <text evidence="1">Belongs to the ARG7 family.</text>
</comment>
<protein>
    <submittedName>
        <fullName evidence="2 3">Uncharacterized protein</fullName>
    </submittedName>
</protein>
<dbReference type="EnsemblPlants" id="KQJ85129">
    <property type="protein sequence ID" value="KQJ85129"/>
    <property type="gene ID" value="BRADI_5g25010v3"/>
</dbReference>
<dbReference type="HOGENOM" id="CLU_098106_8_1_1"/>
<dbReference type="STRING" id="15368.I1J2Z1"/>
<dbReference type="RefSeq" id="XP_003579432.1">
    <property type="nucleotide sequence ID" value="XM_003579384.3"/>
</dbReference>
<dbReference type="AlphaFoldDB" id="I1J2Z1"/>
<proteinExistence type="inferred from homology"/>
<name>I1J2Z1_BRADI</name>
<dbReference type="Gramene" id="KQJ85129">
    <property type="protein sequence ID" value="KQJ85129"/>
    <property type="gene ID" value="BRADI_5g25010v3"/>
</dbReference>
<evidence type="ECO:0000313" key="3">
    <source>
        <dbReference type="EnsemblPlants" id="KQJ85129"/>
    </source>
</evidence>
<dbReference type="PANTHER" id="PTHR31374:SF271">
    <property type="match status" value="1"/>
</dbReference>
<dbReference type="EMBL" id="CM000884">
    <property type="protein sequence ID" value="KQJ85129.1"/>
    <property type="molecule type" value="Genomic_DNA"/>
</dbReference>
<dbReference type="KEGG" id="bdi:100822598"/>
<dbReference type="GeneID" id="100822598"/>
<reference evidence="3" key="3">
    <citation type="submission" date="2018-08" db="UniProtKB">
        <authorList>
            <consortium name="EnsemblPlants"/>
        </authorList>
    </citation>
    <scope>IDENTIFICATION</scope>
    <source>
        <strain evidence="3">cv. Bd21</strain>
    </source>
</reference>
<dbReference type="eggNOG" id="ENOG502SVGA">
    <property type="taxonomic scope" value="Eukaryota"/>
</dbReference>
<dbReference type="PANTHER" id="PTHR31374">
    <property type="entry name" value="AUXIN-INDUCED PROTEIN-LIKE-RELATED"/>
    <property type="match status" value="1"/>
</dbReference>
<reference evidence="2 3" key="1">
    <citation type="journal article" date="2010" name="Nature">
        <title>Genome sequencing and analysis of the model grass Brachypodium distachyon.</title>
        <authorList>
            <consortium name="International Brachypodium Initiative"/>
        </authorList>
    </citation>
    <scope>NUCLEOTIDE SEQUENCE [LARGE SCALE GENOMIC DNA]</scope>
    <source>
        <strain evidence="2">Bd21</strain>
        <strain evidence="3">cv. Bd21</strain>
    </source>
</reference>
<reference evidence="2" key="2">
    <citation type="submission" date="2017-06" db="EMBL/GenBank/DDBJ databases">
        <title>WGS assembly of Brachypodium distachyon.</title>
        <authorList>
            <consortium name="The International Brachypodium Initiative"/>
            <person name="Lucas S."/>
            <person name="Harmon-Smith M."/>
            <person name="Lail K."/>
            <person name="Tice H."/>
            <person name="Grimwood J."/>
            <person name="Bruce D."/>
            <person name="Barry K."/>
            <person name="Shu S."/>
            <person name="Lindquist E."/>
            <person name="Wang M."/>
            <person name="Pitluck S."/>
            <person name="Vogel J.P."/>
            <person name="Garvin D.F."/>
            <person name="Mockler T.C."/>
            <person name="Schmutz J."/>
            <person name="Rokhsar D."/>
            <person name="Bevan M.W."/>
        </authorList>
    </citation>
    <scope>NUCLEOTIDE SEQUENCE</scope>
    <source>
        <strain evidence="2">Bd21</strain>
    </source>
</reference>
<sequence>MCKVSIAAPSLVRWLRRAVARRWRRSRSGAAASVPAGHVAVVVGGGGGGEEGGAGAGSARFVVRVADLGHPAFLELLRDAEEEYGFPSGASGPLALPCDEARLRDVLRQVSASSSSSSREERLCQRFRGVSARRQRELSRRPLLQGMGVEKLVL</sequence>
<accession>I1J2Z1</accession>
<evidence type="ECO:0000313" key="2">
    <source>
        <dbReference type="EMBL" id="KQJ85129.1"/>
    </source>
</evidence>
<evidence type="ECO:0000256" key="1">
    <source>
        <dbReference type="ARBA" id="ARBA00006974"/>
    </source>
</evidence>
<evidence type="ECO:0000313" key="4">
    <source>
        <dbReference type="Proteomes" id="UP000008810"/>
    </source>
</evidence>
<keyword evidence="4" id="KW-1185">Reference proteome</keyword>
<dbReference type="ExpressionAtlas" id="I1J2Z1">
    <property type="expression patterns" value="baseline"/>
</dbReference>
<organism evidence="3">
    <name type="scientific">Brachypodium distachyon</name>
    <name type="common">Purple false brome</name>
    <name type="synonym">Trachynia distachya</name>
    <dbReference type="NCBI Taxonomy" id="15368"/>
    <lineage>
        <taxon>Eukaryota</taxon>
        <taxon>Viridiplantae</taxon>
        <taxon>Streptophyta</taxon>
        <taxon>Embryophyta</taxon>
        <taxon>Tracheophyta</taxon>
        <taxon>Spermatophyta</taxon>
        <taxon>Magnoliopsida</taxon>
        <taxon>Liliopsida</taxon>
        <taxon>Poales</taxon>
        <taxon>Poaceae</taxon>
        <taxon>BOP clade</taxon>
        <taxon>Pooideae</taxon>
        <taxon>Stipodae</taxon>
        <taxon>Brachypodieae</taxon>
        <taxon>Brachypodium</taxon>
    </lineage>
</organism>
<gene>
    <name evidence="3" type="primary">LOC100822598</name>
    <name evidence="2" type="ORF">BRADI_5g25010v3</name>
</gene>
<dbReference type="Pfam" id="PF02519">
    <property type="entry name" value="Auxin_inducible"/>
    <property type="match status" value="1"/>
</dbReference>
<dbReference type="GO" id="GO:0009733">
    <property type="term" value="P:response to auxin"/>
    <property type="evidence" value="ECO:0007669"/>
    <property type="project" value="InterPro"/>
</dbReference>
<dbReference type="Proteomes" id="UP000008810">
    <property type="component" value="Chromosome 5"/>
</dbReference>
<dbReference type="InterPro" id="IPR003676">
    <property type="entry name" value="SAUR_fam"/>
</dbReference>
<dbReference type="OrthoDB" id="638501at2759"/>